<gene>
    <name evidence="1" type="ORF">ACFOGJ_03530</name>
</gene>
<protein>
    <submittedName>
        <fullName evidence="1">DUF6088 family protein</fullName>
    </submittedName>
</protein>
<name>A0ABV7KVJ4_9PROT</name>
<proteinExistence type="predicted"/>
<evidence type="ECO:0000313" key="1">
    <source>
        <dbReference type="EMBL" id="MFC3226284.1"/>
    </source>
</evidence>
<reference evidence="2" key="1">
    <citation type="journal article" date="2019" name="Int. J. Syst. Evol. Microbiol.">
        <title>The Global Catalogue of Microorganisms (GCM) 10K type strain sequencing project: providing services to taxonomists for standard genome sequencing and annotation.</title>
        <authorList>
            <consortium name="The Broad Institute Genomics Platform"/>
            <consortium name="The Broad Institute Genome Sequencing Center for Infectious Disease"/>
            <person name="Wu L."/>
            <person name="Ma J."/>
        </authorList>
    </citation>
    <scope>NUCLEOTIDE SEQUENCE [LARGE SCALE GENOMIC DNA]</scope>
    <source>
        <strain evidence="2">KCTC 42964</strain>
    </source>
</reference>
<dbReference type="Proteomes" id="UP001595528">
    <property type="component" value="Unassembled WGS sequence"/>
</dbReference>
<comment type="caution">
    <text evidence="1">The sequence shown here is derived from an EMBL/GenBank/DDBJ whole genome shotgun (WGS) entry which is preliminary data.</text>
</comment>
<dbReference type="InterPro" id="IPR045738">
    <property type="entry name" value="DUF6088"/>
</dbReference>
<keyword evidence="2" id="KW-1185">Reference proteome</keyword>
<dbReference type="RefSeq" id="WP_379898183.1">
    <property type="nucleotide sequence ID" value="NZ_JBHRTR010000009.1"/>
</dbReference>
<evidence type="ECO:0000313" key="2">
    <source>
        <dbReference type="Proteomes" id="UP001595528"/>
    </source>
</evidence>
<sequence length="139" mass="15659">MKRDNLEARLWGRIRRMRRNVFLRADFTDLGGYDQVGRALNGLVRKGKLLRVGQGIYARAKTSKLSGKLVPVEGLGTLREALERVGIEPVPTQLERDYEAGRTTQVPTGRVVGVRTRVRRKIGYGSVQLGFERAEQAPR</sequence>
<dbReference type="EMBL" id="JBHRTR010000009">
    <property type="protein sequence ID" value="MFC3226284.1"/>
    <property type="molecule type" value="Genomic_DNA"/>
</dbReference>
<dbReference type="Pfam" id="PF19570">
    <property type="entry name" value="DUF6088"/>
    <property type="match status" value="1"/>
</dbReference>
<accession>A0ABV7KVJ4</accession>
<organism evidence="1 2">
    <name type="scientific">Marinibaculum pumilum</name>
    <dbReference type="NCBI Taxonomy" id="1766165"/>
    <lineage>
        <taxon>Bacteria</taxon>
        <taxon>Pseudomonadati</taxon>
        <taxon>Pseudomonadota</taxon>
        <taxon>Alphaproteobacteria</taxon>
        <taxon>Rhodospirillales</taxon>
        <taxon>Rhodospirillaceae</taxon>
        <taxon>Marinibaculum</taxon>
    </lineage>
</organism>